<protein>
    <submittedName>
        <fullName evidence="2">Outer membrane efflux protein</fullName>
    </submittedName>
</protein>
<dbReference type="PANTHER" id="PTHR30203:SF24">
    <property type="entry name" value="BLR4935 PROTEIN"/>
    <property type="match status" value="1"/>
</dbReference>
<feature type="signal peptide" evidence="1">
    <location>
        <begin position="1"/>
        <end position="25"/>
    </location>
</feature>
<dbReference type="RefSeq" id="WP_105533305.1">
    <property type="nucleotide sequence ID" value="NZ_PUGF01000019.1"/>
</dbReference>
<accession>A0A2S9GVQ5</accession>
<dbReference type="InterPro" id="IPR010131">
    <property type="entry name" value="MdtP/NodT-like"/>
</dbReference>
<comment type="caution">
    <text evidence="2">The sequence shown here is derived from an EMBL/GenBank/DDBJ whole genome shotgun (WGS) entry which is preliminary data.</text>
</comment>
<dbReference type="AlphaFoldDB" id="A0A2S9GVQ5"/>
<reference evidence="2 3" key="1">
    <citation type="submission" date="2018-02" db="EMBL/GenBank/DDBJ databases">
        <title>Solimicrobium silvestre gen. nov., sp. nov., isolated from alpine forest soil.</title>
        <authorList>
            <person name="Margesin R."/>
            <person name="Albuquerque L."/>
            <person name="Zhang D.-C."/>
            <person name="Froufe H.J.C."/>
            <person name="Severino R."/>
            <person name="Roxo I."/>
            <person name="Egas C."/>
            <person name="Da Costa M.S."/>
        </authorList>
    </citation>
    <scope>NUCLEOTIDE SEQUENCE [LARGE SCALE GENOMIC DNA]</scope>
    <source>
        <strain evidence="2 3">S20-91</strain>
    </source>
</reference>
<sequence length="451" mass="50331">MKKLFSARLVLASSAMLLSACSTFSTDSGFSDIAHLAQGELRKQVTWQRTDNESQMAQEKVSQLLAESLSVDDVVQIALLNNKELQANFYQLGIAEADFVQAGRMQNPGLTVGRLAQGGAIEVDRGLTFNLMHLLTQPYTRQMEQHRFEQTKQEVALQMLRLANETRKSYYMAVAANQTVEYAQQVQKLADAGSELGHRMQQVGNFNQLQQAREQGFYTDAQLTLARAEQAQIRAKEKLTRLLGLANSAATFILPHKLAELPASMDESASLEQVAMSQRIDIQIARLETKQLADNLGLNKATRFINVLNVGAERNTFTAEPVQRGYVVSLELPIFDSGDAKVAKAEAQYMQALNRTAAIAITARSEVREAYQVYRASFEIAKRYRDEIVPRNKRISEQNQLRYNGMLIDVFELLADARAQISSVNSAIEATRDFWLAAADLDMSLNGKPNQ</sequence>
<name>A0A2S9GVQ5_9BURK</name>
<keyword evidence="3" id="KW-1185">Reference proteome</keyword>
<dbReference type="GO" id="GO:0015562">
    <property type="term" value="F:efflux transmembrane transporter activity"/>
    <property type="evidence" value="ECO:0007669"/>
    <property type="project" value="InterPro"/>
</dbReference>
<dbReference type="Gene3D" id="1.20.1600.10">
    <property type="entry name" value="Outer membrane efflux proteins (OEP)"/>
    <property type="match status" value="1"/>
</dbReference>
<evidence type="ECO:0000313" key="3">
    <source>
        <dbReference type="Proteomes" id="UP000237839"/>
    </source>
</evidence>
<dbReference type="PROSITE" id="PS51257">
    <property type="entry name" value="PROKAR_LIPOPROTEIN"/>
    <property type="match status" value="1"/>
</dbReference>
<proteinExistence type="predicted"/>
<evidence type="ECO:0000313" key="2">
    <source>
        <dbReference type="EMBL" id="PRC91802.1"/>
    </source>
</evidence>
<dbReference type="EMBL" id="PUGF01000019">
    <property type="protein sequence ID" value="PRC91802.1"/>
    <property type="molecule type" value="Genomic_DNA"/>
</dbReference>
<organism evidence="2 3">
    <name type="scientific">Solimicrobium silvestre</name>
    <dbReference type="NCBI Taxonomy" id="2099400"/>
    <lineage>
        <taxon>Bacteria</taxon>
        <taxon>Pseudomonadati</taxon>
        <taxon>Pseudomonadota</taxon>
        <taxon>Betaproteobacteria</taxon>
        <taxon>Burkholderiales</taxon>
        <taxon>Oxalobacteraceae</taxon>
        <taxon>Solimicrobium</taxon>
    </lineage>
</organism>
<dbReference type="OrthoDB" id="8554634at2"/>
<dbReference type="SUPFAM" id="SSF56954">
    <property type="entry name" value="Outer membrane efflux proteins (OEP)"/>
    <property type="match status" value="1"/>
</dbReference>
<feature type="chain" id="PRO_5015785958" evidence="1">
    <location>
        <begin position="26"/>
        <end position="451"/>
    </location>
</feature>
<evidence type="ECO:0000256" key="1">
    <source>
        <dbReference type="SAM" id="SignalP"/>
    </source>
</evidence>
<keyword evidence="1" id="KW-0732">Signal</keyword>
<dbReference type="PANTHER" id="PTHR30203">
    <property type="entry name" value="OUTER MEMBRANE CATION EFFLUX PROTEIN"/>
    <property type="match status" value="1"/>
</dbReference>
<gene>
    <name evidence="2" type="ORF">S2091_3557</name>
</gene>
<dbReference type="Proteomes" id="UP000237839">
    <property type="component" value="Unassembled WGS sequence"/>
</dbReference>